<evidence type="ECO:0000313" key="4">
    <source>
        <dbReference type="RefSeq" id="XP_010277331.1"/>
    </source>
</evidence>
<sequence>MEPPTYRANILEHCRIAPPPNSATEMSLPLTFFDMLCLVLPPIQSLYFYELPQFADSLLPNIKHSLSLTLKHFLPFAGNLTWPKDSEVPLIRYVEKDSVSLTVAESDGDFYHLSGTHCRDITEILPLIPDLPISDKQAPVLALQVTVFPNRGICVATTIHHAVADGRTISLFMKTWASICRLGGDSSLLPESLPFYDRNVIKDPSGLQKVFLTELSNLTSECEVESENWSFKLWDNVAPPNSVKAIFELRRDDIERLRKWVVKRLAKDKQSAQDSVPHLSAFVLACAFLCHCLVTAGEDESREKTYCMFPVDCRARLEPPVPATYFGNCVRGGIVSLETNRVLGEDGMVVAVEAIRGAINELENGVLRGLEEFVSAMSSIDVLEIIWIAWSPRFRVYDTNFGWERPKKMEILMTAGCRVISLVESRDGDGGIEVGLELDRKQMQVFSSLFVDGIKAL</sequence>
<dbReference type="Gene3D" id="3.30.559.10">
    <property type="entry name" value="Chloramphenicol acetyltransferase-like domain"/>
    <property type="match status" value="2"/>
</dbReference>
<dbReference type="OrthoDB" id="1862401at2759"/>
<dbReference type="InterPro" id="IPR051504">
    <property type="entry name" value="Plant_metabolite_acyltrans"/>
</dbReference>
<keyword evidence="2" id="KW-0012">Acyltransferase</keyword>
<dbReference type="InterPro" id="IPR023213">
    <property type="entry name" value="CAT-like_dom_sf"/>
</dbReference>
<dbReference type="PANTHER" id="PTHR31625">
    <property type="match status" value="1"/>
</dbReference>
<dbReference type="OMA" id="ANILEHC"/>
<accession>A0A1U8BBZ9</accession>
<name>A0A1U8BBZ9_NELNU</name>
<dbReference type="AlphaFoldDB" id="A0A1U8BBZ9"/>
<dbReference type="eggNOG" id="ENOG502QPXT">
    <property type="taxonomic scope" value="Eukaryota"/>
</dbReference>
<dbReference type="KEGG" id="nnu:104611805"/>
<dbReference type="SUPFAM" id="SSF52777">
    <property type="entry name" value="CoA-dependent acyltransferases"/>
    <property type="match status" value="1"/>
</dbReference>
<dbReference type="GeneID" id="104611805"/>
<keyword evidence="1" id="KW-0808">Transferase</keyword>
<evidence type="ECO:0000256" key="1">
    <source>
        <dbReference type="ARBA" id="ARBA00022679"/>
    </source>
</evidence>
<dbReference type="GO" id="GO:0016747">
    <property type="term" value="F:acyltransferase activity, transferring groups other than amino-acyl groups"/>
    <property type="evidence" value="ECO:0007669"/>
    <property type="project" value="UniProtKB-ARBA"/>
</dbReference>
<proteinExistence type="predicted"/>
<dbReference type="Pfam" id="PF02458">
    <property type="entry name" value="Transferase"/>
    <property type="match status" value="1"/>
</dbReference>
<keyword evidence="3" id="KW-1185">Reference proteome</keyword>
<protein>
    <submittedName>
        <fullName evidence="4">Phenolic glucoside malonyltransferase 1-like</fullName>
    </submittedName>
</protein>
<reference evidence="4" key="1">
    <citation type="submission" date="2025-08" db="UniProtKB">
        <authorList>
            <consortium name="RefSeq"/>
        </authorList>
    </citation>
    <scope>IDENTIFICATION</scope>
</reference>
<evidence type="ECO:0000313" key="3">
    <source>
        <dbReference type="Proteomes" id="UP000189703"/>
    </source>
</evidence>
<gene>
    <name evidence="4" type="primary">LOC104611805</name>
</gene>
<dbReference type="RefSeq" id="XP_010277331.1">
    <property type="nucleotide sequence ID" value="XM_010279029.2"/>
</dbReference>
<evidence type="ECO:0000256" key="2">
    <source>
        <dbReference type="ARBA" id="ARBA00023315"/>
    </source>
</evidence>
<organism evidence="3 4">
    <name type="scientific">Nelumbo nucifera</name>
    <name type="common">Sacred lotus</name>
    <dbReference type="NCBI Taxonomy" id="4432"/>
    <lineage>
        <taxon>Eukaryota</taxon>
        <taxon>Viridiplantae</taxon>
        <taxon>Streptophyta</taxon>
        <taxon>Embryophyta</taxon>
        <taxon>Tracheophyta</taxon>
        <taxon>Spermatophyta</taxon>
        <taxon>Magnoliopsida</taxon>
        <taxon>Proteales</taxon>
        <taxon>Nelumbonaceae</taxon>
        <taxon>Nelumbo</taxon>
    </lineage>
</organism>
<dbReference type="Proteomes" id="UP000189703">
    <property type="component" value="Unplaced"/>
</dbReference>
<dbReference type="FunCoup" id="A0A1U8BBZ9">
    <property type="interactions" value="363"/>
</dbReference>